<proteinExistence type="predicted"/>
<name>A0AAW9RMA8_9GAMM</name>
<protein>
    <recommendedName>
        <fullName evidence="4">Jacalin-type lectin domain-containing protein</fullName>
    </recommendedName>
</protein>
<feature type="signal peptide" evidence="1">
    <location>
        <begin position="1"/>
        <end position="37"/>
    </location>
</feature>
<evidence type="ECO:0008006" key="4">
    <source>
        <dbReference type="Google" id="ProtNLM"/>
    </source>
</evidence>
<evidence type="ECO:0000313" key="2">
    <source>
        <dbReference type="EMBL" id="MEJ8568646.1"/>
    </source>
</evidence>
<evidence type="ECO:0000256" key="1">
    <source>
        <dbReference type="SAM" id="SignalP"/>
    </source>
</evidence>
<keyword evidence="1" id="KW-0732">Signal</keyword>
<gene>
    <name evidence="2" type="ORF">V3330_13520</name>
</gene>
<accession>A0AAW9RMA8</accession>
<dbReference type="Proteomes" id="UP001359886">
    <property type="component" value="Unassembled WGS sequence"/>
</dbReference>
<organism evidence="2 3">
    <name type="scientific">Elongatibacter sediminis</name>
    <dbReference type="NCBI Taxonomy" id="3119006"/>
    <lineage>
        <taxon>Bacteria</taxon>
        <taxon>Pseudomonadati</taxon>
        <taxon>Pseudomonadota</taxon>
        <taxon>Gammaproteobacteria</taxon>
        <taxon>Chromatiales</taxon>
        <taxon>Wenzhouxiangellaceae</taxon>
        <taxon>Elongatibacter</taxon>
    </lineage>
</organism>
<dbReference type="RefSeq" id="WP_354695970.1">
    <property type="nucleotide sequence ID" value="NZ_JAZHOG010000009.1"/>
</dbReference>
<comment type="caution">
    <text evidence="2">The sequence shown here is derived from an EMBL/GenBank/DDBJ whole genome shotgun (WGS) entry which is preliminary data.</text>
</comment>
<evidence type="ECO:0000313" key="3">
    <source>
        <dbReference type="Proteomes" id="UP001359886"/>
    </source>
</evidence>
<reference evidence="2 3" key="1">
    <citation type="submission" date="2024-02" db="EMBL/GenBank/DDBJ databases">
        <title>A novel Wenzhouxiangellaceae bacterium, isolated from coastal sediments.</title>
        <authorList>
            <person name="Du Z.-J."/>
            <person name="Ye Y.-Q."/>
            <person name="Zhang X.-Y."/>
        </authorList>
    </citation>
    <scope>NUCLEOTIDE SEQUENCE [LARGE SCALE GENOMIC DNA]</scope>
    <source>
        <strain evidence="2 3">CH-27</strain>
    </source>
</reference>
<feature type="chain" id="PRO_5043522019" description="Jacalin-type lectin domain-containing protein" evidence="1">
    <location>
        <begin position="38"/>
        <end position="697"/>
    </location>
</feature>
<dbReference type="AlphaFoldDB" id="A0AAW9RMA8"/>
<sequence length="697" mass="74979">MSYHRNPCGTGRHRFVRFRIYLCALLTVFSWPAIALADDVAAPTQKVGNHSTIATTTGPIRDDELVEFICDLIFVNGGKVKDVKLMVNSCYGGGLLDDMERAFSSAVGCEDIPWVGATASGPEETARGWSDKLVNKFPDEKLGSSWTDGLAGLSTLNKNSANGVIRNGSSGNNVLQDLQATGQNDATGPNGLKLETPHVASGNGGDKIQWNMEGAKHEAVVFGGLQTNPRHNNNIANMKTALENTWGSAPHTIQAIDGGSKQDLFDALQAAIERLDENTQLVLYIDDHGGSSFDMDEAFGTIANHLFQDPESFTVEVPDGWFEGLFGNYFSPTPEMPTPSLDLHLTECDGCSNWNFMLNGWSLPFPGGDTTGLVQLPIPFTWLAPGSNLLEIVPQDAPSSTQASGGKPQTHLGSMRVSRMEVSTGPINELEADQILLPAQSAAFFDPDRAGEGIFVELLDNGRAVVYMFSYPRTGSGQAWMIGVGEQVGEGIIIHELLRPTGATFGAGFDPDDVVLEDFGSLAFHLPTCRTSEEKGSLFIYPEGITNYAMLESHNYRQLSVLVDCETGAGSVNKTLSGSWFDPSHEGEGIILQVLEDGRALVQWFTYDGSGNQMWIQGIGSFDGTTLTVEDLFTTSGTNWGPAFDAADVTSADWGRLVLTFTGCGEVRLDYESSAGFGSGTLNMVRLSNLMGLTCVP</sequence>
<dbReference type="EMBL" id="JAZHOG010000009">
    <property type="protein sequence ID" value="MEJ8568646.1"/>
    <property type="molecule type" value="Genomic_DNA"/>
</dbReference>
<keyword evidence="3" id="KW-1185">Reference proteome</keyword>